<protein>
    <recommendedName>
        <fullName evidence="3">non-specific serine/threonine protein kinase</fullName>
        <ecNumber evidence="3">2.7.11.1</ecNumber>
    </recommendedName>
</protein>
<evidence type="ECO:0000256" key="8">
    <source>
        <dbReference type="ARBA" id="ARBA00022840"/>
    </source>
</evidence>
<evidence type="ECO:0000256" key="10">
    <source>
        <dbReference type="ARBA" id="ARBA00048679"/>
    </source>
</evidence>
<comment type="caution">
    <text evidence="12">The sequence shown here is derived from an EMBL/GenBank/DDBJ whole genome shotgun (WGS) entry which is preliminary data.</text>
</comment>
<dbReference type="FunFam" id="3.30.310.80:FF:000015">
    <property type="entry name" value="Non-specific serine/threonine protein kinase"/>
    <property type="match status" value="1"/>
</dbReference>
<evidence type="ECO:0000256" key="2">
    <source>
        <dbReference type="ARBA" id="ARBA00006234"/>
    </source>
</evidence>
<comment type="cofactor">
    <cofactor evidence="1">
        <name>Mn(2+)</name>
        <dbReference type="ChEBI" id="CHEBI:29035"/>
    </cofactor>
</comment>
<dbReference type="Pfam" id="PF03822">
    <property type="entry name" value="NAF"/>
    <property type="match status" value="1"/>
</dbReference>
<dbReference type="Proteomes" id="UP001420932">
    <property type="component" value="Unassembled WGS sequence"/>
</dbReference>
<keyword evidence="6" id="KW-0547">Nucleotide-binding</keyword>
<proteinExistence type="inferred from homology"/>
<evidence type="ECO:0000313" key="13">
    <source>
        <dbReference type="Proteomes" id="UP001420932"/>
    </source>
</evidence>
<evidence type="ECO:0000259" key="11">
    <source>
        <dbReference type="PROSITE" id="PS50816"/>
    </source>
</evidence>
<keyword evidence="8" id="KW-0067">ATP-binding</keyword>
<dbReference type="Gene3D" id="3.30.310.80">
    <property type="entry name" value="Kinase associated domain 1, KA1"/>
    <property type="match status" value="1"/>
</dbReference>
<evidence type="ECO:0000256" key="1">
    <source>
        <dbReference type="ARBA" id="ARBA00001936"/>
    </source>
</evidence>
<name>A0AAP0E3V5_9MAGN</name>
<evidence type="ECO:0000256" key="7">
    <source>
        <dbReference type="ARBA" id="ARBA00022777"/>
    </source>
</evidence>
<dbReference type="GO" id="GO:0007165">
    <property type="term" value="P:signal transduction"/>
    <property type="evidence" value="ECO:0007669"/>
    <property type="project" value="InterPro"/>
</dbReference>
<reference evidence="12 13" key="1">
    <citation type="submission" date="2024-01" db="EMBL/GenBank/DDBJ databases">
        <title>Genome assemblies of Stephania.</title>
        <authorList>
            <person name="Yang L."/>
        </authorList>
    </citation>
    <scope>NUCLEOTIDE SEQUENCE [LARGE SCALE GENOMIC DNA]</scope>
    <source>
        <strain evidence="12">YNDBR</strain>
        <tissue evidence="12">Leaf</tissue>
    </source>
</reference>
<evidence type="ECO:0000313" key="12">
    <source>
        <dbReference type="EMBL" id="KAK9086200.1"/>
    </source>
</evidence>
<dbReference type="AlphaFoldDB" id="A0AAP0E3V5"/>
<dbReference type="GO" id="GO:0005524">
    <property type="term" value="F:ATP binding"/>
    <property type="evidence" value="ECO:0007669"/>
    <property type="project" value="UniProtKB-KW"/>
</dbReference>
<evidence type="ECO:0000256" key="3">
    <source>
        <dbReference type="ARBA" id="ARBA00012513"/>
    </source>
</evidence>
<dbReference type="EC" id="2.7.11.1" evidence="3"/>
<evidence type="ECO:0000256" key="5">
    <source>
        <dbReference type="ARBA" id="ARBA00022679"/>
    </source>
</evidence>
<keyword evidence="4" id="KW-0723">Serine/threonine-protein kinase</keyword>
<dbReference type="InterPro" id="IPR004041">
    <property type="entry name" value="NAF_dom"/>
</dbReference>
<keyword evidence="13" id="KW-1185">Reference proteome</keyword>
<evidence type="ECO:0000256" key="9">
    <source>
        <dbReference type="ARBA" id="ARBA00047899"/>
    </source>
</evidence>
<accession>A0AAP0E3V5</accession>
<evidence type="ECO:0000256" key="4">
    <source>
        <dbReference type="ARBA" id="ARBA00022527"/>
    </source>
</evidence>
<sequence length="148" mass="16693">MYIDDKAFSMQEMSSDAKQQPGSPSQINAFELIRMSSFLDLSGFFEKEEVQQRKIRFTSNYSSGDLLSKIEGIVKEMGFRVAKRNGGKLRVIQAHNKEKSLGSLSFLTEVFDISSSLRVVELSKSYGDSSLYRKLWTKLSNDLGVSTL</sequence>
<comment type="catalytic activity">
    <reaction evidence="9">
        <text>L-threonyl-[protein] + ATP = O-phospho-L-threonyl-[protein] + ADP + H(+)</text>
        <dbReference type="Rhea" id="RHEA:46608"/>
        <dbReference type="Rhea" id="RHEA-COMP:11060"/>
        <dbReference type="Rhea" id="RHEA-COMP:11605"/>
        <dbReference type="ChEBI" id="CHEBI:15378"/>
        <dbReference type="ChEBI" id="CHEBI:30013"/>
        <dbReference type="ChEBI" id="CHEBI:30616"/>
        <dbReference type="ChEBI" id="CHEBI:61977"/>
        <dbReference type="ChEBI" id="CHEBI:456216"/>
        <dbReference type="EC" id="2.7.11.1"/>
    </reaction>
</comment>
<organism evidence="12 13">
    <name type="scientific">Stephania yunnanensis</name>
    <dbReference type="NCBI Taxonomy" id="152371"/>
    <lineage>
        <taxon>Eukaryota</taxon>
        <taxon>Viridiplantae</taxon>
        <taxon>Streptophyta</taxon>
        <taxon>Embryophyta</taxon>
        <taxon>Tracheophyta</taxon>
        <taxon>Spermatophyta</taxon>
        <taxon>Magnoliopsida</taxon>
        <taxon>Ranunculales</taxon>
        <taxon>Menispermaceae</taxon>
        <taxon>Menispermoideae</taxon>
        <taxon>Cissampelideae</taxon>
        <taxon>Stephania</taxon>
    </lineage>
</organism>
<dbReference type="GO" id="GO:0004674">
    <property type="term" value="F:protein serine/threonine kinase activity"/>
    <property type="evidence" value="ECO:0007669"/>
    <property type="project" value="UniProtKB-KW"/>
</dbReference>
<dbReference type="EMBL" id="JBBNAF010000013">
    <property type="protein sequence ID" value="KAK9086200.1"/>
    <property type="molecule type" value="Genomic_DNA"/>
</dbReference>
<feature type="domain" description="NAF" evidence="11">
    <location>
        <begin position="22"/>
        <end position="46"/>
    </location>
</feature>
<comment type="similarity">
    <text evidence="2">Belongs to the protein kinase superfamily. CAMK Ser/Thr protein kinase family. SNF1 subfamily.</text>
</comment>
<keyword evidence="7" id="KW-0418">Kinase</keyword>
<dbReference type="PROSITE" id="PS50816">
    <property type="entry name" value="NAF"/>
    <property type="match status" value="1"/>
</dbReference>
<keyword evidence="5" id="KW-0808">Transferase</keyword>
<comment type="catalytic activity">
    <reaction evidence="10">
        <text>L-seryl-[protein] + ATP = O-phospho-L-seryl-[protein] + ADP + H(+)</text>
        <dbReference type="Rhea" id="RHEA:17989"/>
        <dbReference type="Rhea" id="RHEA-COMP:9863"/>
        <dbReference type="Rhea" id="RHEA-COMP:11604"/>
        <dbReference type="ChEBI" id="CHEBI:15378"/>
        <dbReference type="ChEBI" id="CHEBI:29999"/>
        <dbReference type="ChEBI" id="CHEBI:30616"/>
        <dbReference type="ChEBI" id="CHEBI:83421"/>
        <dbReference type="ChEBI" id="CHEBI:456216"/>
        <dbReference type="EC" id="2.7.11.1"/>
    </reaction>
</comment>
<evidence type="ECO:0000256" key="6">
    <source>
        <dbReference type="ARBA" id="ARBA00022741"/>
    </source>
</evidence>
<gene>
    <name evidence="12" type="ORF">Syun_028594</name>
</gene>
<dbReference type="CDD" id="cd12195">
    <property type="entry name" value="CIPK_C"/>
    <property type="match status" value="1"/>
</dbReference>
<dbReference type="InterPro" id="IPR018451">
    <property type="entry name" value="NAF/FISL_domain"/>
</dbReference>